<dbReference type="InterPro" id="IPR050179">
    <property type="entry name" value="Trans_hexapeptide_repeat"/>
</dbReference>
<evidence type="ECO:0000256" key="2">
    <source>
        <dbReference type="ARBA" id="ARBA00022737"/>
    </source>
</evidence>
<dbReference type="SUPFAM" id="SSF51161">
    <property type="entry name" value="Trimeric LpxA-like enzymes"/>
    <property type="match status" value="1"/>
</dbReference>
<dbReference type="RefSeq" id="WP_204118274.1">
    <property type="nucleotide sequence ID" value="NZ_BOLV01000003.1"/>
</dbReference>
<dbReference type="GO" id="GO:0016746">
    <property type="term" value="F:acyltransferase activity"/>
    <property type="evidence" value="ECO:0007669"/>
    <property type="project" value="UniProtKB-KW"/>
</dbReference>
<dbReference type="PANTHER" id="PTHR43300">
    <property type="entry name" value="ACETYLTRANSFERASE"/>
    <property type="match status" value="1"/>
</dbReference>
<keyword evidence="2" id="KW-0677">Repeat</keyword>
<dbReference type="InterPro" id="IPR001451">
    <property type="entry name" value="Hexapep"/>
</dbReference>
<evidence type="ECO:0000256" key="1">
    <source>
        <dbReference type="ARBA" id="ARBA00022679"/>
    </source>
</evidence>
<dbReference type="CDD" id="cd03349">
    <property type="entry name" value="LbH_XAT"/>
    <property type="match status" value="1"/>
</dbReference>
<evidence type="ECO:0000313" key="4">
    <source>
        <dbReference type="Proteomes" id="UP001597199"/>
    </source>
</evidence>
<dbReference type="InterPro" id="IPR011004">
    <property type="entry name" value="Trimer_LpxA-like_sf"/>
</dbReference>
<dbReference type="Gene3D" id="2.160.10.10">
    <property type="entry name" value="Hexapeptide repeat proteins"/>
    <property type="match status" value="1"/>
</dbReference>
<dbReference type="PANTHER" id="PTHR43300:SF11">
    <property type="entry name" value="ACETYLTRANSFERASE RV3034C-RELATED"/>
    <property type="match status" value="1"/>
</dbReference>
<name>A0ABW4BFM8_9LACO</name>
<gene>
    <name evidence="3" type="ORF">ACFQ41_07235</name>
</gene>
<accession>A0ABW4BFM8</accession>
<sequence>MLMWIENQKLASNILVGRHNFYDAADGADFNTENILYNRPGHNRLLIGSFCSFARNVRFIMGAANHPMNTFSTFIFPELDRDLLALQGMTKADMPVKRDTVIGNDVWIGRHAVIMPGVQIGDGAVIGAYALVTKDVPAYAIVGGNPAKIIRSRFDQATIDWLETFQWWQYDDTMLELLVPQLTSVHTTEARQRLETLVSEHRLAS</sequence>
<dbReference type="InterPro" id="IPR018357">
    <property type="entry name" value="Hexapep_transf_CS"/>
</dbReference>
<comment type="caution">
    <text evidence="3">The sequence shown here is derived from an EMBL/GenBank/DDBJ whole genome shotgun (WGS) entry which is preliminary data.</text>
</comment>
<dbReference type="EMBL" id="JBHTOA010000030">
    <property type="protein sequence ID" value="MFD1399099.1"/>
    <property type="molecule type" value="Genomic_DNA"/>
</dbReference>
<keyword evidence="3" id="KW-0012">Acyltransferase</keyword>
<keyword evidence="1 3" id="KW-0808">Transferase</keyword>
<keyword evidence="4" id="KW-1185">Reference proteome</keyword>
<protein>
    <submittedName>
        <fullName evidence="3">CatB-related O-acetyltransferase</fullName>
        <ecNumber evidence="3">2.3.1.-</ecNumber>
    </submittedName>
</protein>
<dbReference type="EC" id="2.3.1.-" evidence="3"/>
<dbReference type="Proteomes" id="UP001597199">
    <property type="component" value="Unassembled WGS sequence"/>
</dbReference>
<evidence type="ECO:0000313" key="3">
    <source>
        <dbReference type="EMBL" id="MFD1399099.1"/>
    </source>
</evidence>
<reference evidence="4" key="1">
    <citation type="journal article" date="2019" name="Int. J. Syst. Evol. Microbiol.">
        <title>The Global Catalogue of Microorganisms (GCM) 10K type strain sequencing project: providing services to taxonomists for standard genome sequencing and annotation.</title>
        <authorList>
            <consortium name="The Broad Institute Genomics Platform"/>
            <consortium name="The Broad Institute Genome Sequencing Center for Infectious Disease"/>
            <person name="Wu L."/>
            <person name="Ma J."/>
        </authorList>
    </citation>
    <scope>NUCLEOTIDE SEQUENCE [LARGE SCALE GENOMIC DNA]</scope>
    <source>
        <strain evidence="4">CCM 9110</strain>
    </source>
</reference>
<organism evidence="3 4">
    <name type="scientific">Lacticaseibacillus suilingensis</name>
    <dbReference type="NCBI Taxonomy" id="2799577"/>
    <lineage>
        <taxon>Bacteria</taxon>
        <taxon>Bacillati</taxon>
        <taxon>Bacillota</taxon>
        <taxon>Bacilli</taxon>
        <taxon>Lactobacillales</taxon>
        <taxon>Lactobacillaceae</taxon>
        <taxon>Lacticaseibacillus</taxon>
    </lineage>
</organism>
<proteinExistence type="predicted"/>
<dbReference type="Pfam" id="PF00132">
    <property type="entry name" value="Hexapep"/>
    <property type="match status" value="1"/>
</dbReference>
<dbReference type="PROSITE" id="PS00101">
    <property type="entry name" value="HEXAPEP_TRANSFERASES"/>
    <property type="match status" value="1"/>
</dbReference>